<name>A0A914PKK2_9BILA</name>
<dbReference type="WBParaSite" id="PDA_v2.g15287.t1">
    <property type="protein sequence ID" value="PDA_v2.g15287.t1"/>
    <property type="gene ID" value="PDA_v2.g15287"/>
</dbReference>
<dbReference type="InterPro" id="IPR001623">
    <property type="entry name" value="DnaJ_domain"/>
</dbReference>
<feature type="region of interest" description="Disordered" evidence="1">
    <location>
        <begin position="1"/>
        <end position="33"/>
    </location>
</feature>
<dbReference type="Pfam" id="PF00226">
    <property type="entry name" value="DnaJ"/>
    <property type="match status" value="1"/>
</dbReference>
<feature type="transmembrane region" description="Helical" evidence="2">
    <location>
        <begin position="349"/>
        <end position="367"/>
    </location>
</feature>
<evidence type="ECO:0000313" key="4">
    <source>
        <dbReference type="Proteomes" id="UP000887578"/>
    </source>
</evidence>
<feature type="transmembrane region" description="Helical" evidence="2">
    <location>
        <begin position="322"/>
        <end position="343"/>
    </location>
</feature>
<dbReference type="AlphaFoldDB" id="A0A914PKK2"/>
<dbReference type="SMART" id="SM00271">
    <property type="entry name" value="DnaJ"/>
    <property type="match status" value="1"/>
</dbReference>
<keyword evidence="4" id="KW-1185">Reference proteome</keyword>
<dbReference type="Proteomes" id="UP000887578">
    <property type="component" value="Unplaced"/>
</dbReference>
<sequence>MKNGNSFSKPYGLGKDESQDRWKTKNSDSNVKNSNTLSLNIVAYENPDKYALDSLFDKNESSTKNSLKSRVGFGKKLKDIKLFFNGASASVQDSFEFPRQSSDDERQAEIMQFKASQRLLNPNNDKYKAVIDYAGEIGMDDESLTLLYMVLAKKEQEAGGRNKSGDWNMLADLICNKKAFQSYAEKLIEVYIREDAAKIVKGCLEIQKLMDQNGGSNNSLSFIERNYHLVFYLCAPLSTMWKDISPYGKKIVFQSTFRWASNCSSAVAAIGEKEIVKRITTFAKENKVFSIILASIPVAVEIVRSVWLWCEGKISGKRAAQNVVNVFLTSGAGVGGAFGGAAIGHSLLGGYATFGAFIGGLFGGFVGNQLSQWLTNNIFDLPKTQALENAYQYLGVHHRASDSEVEKAYKRRLLIDHPDKGGSNEAFCKLQTCYTIIRIDRGKK</sequence>
<feature type="compositionally biased region" description="Basic and acidic residues" evidence="1">
    <location>
        <begin position="14"/>
        <end position="26"/>
    </location>
</feature>
<feature type="domain" description="J" evidence="3">
    <location>
        <begin position="389"/>
        <end position="444"/>
    </location>
</feature>
<dbReference type="PROSITE" id="PS50076">
    <property type="entry name" value="DNAJ_2"/>
    <property type="match status" value="1"/>
</dbReference>
<accession>A0A914PKK2</accession>
<dbReference type="Gene3D" id="1.10.287.110">
    <property type="entry name" value="DnaJ domain"/>
    <property type="match status" value="1"/>
</dbReference>
<evidence type="ECO:0000259" key="3">
    <source>
        <dbReference type="PROSITE" id="PS50076"/>
    </source>
</evidence>
<proteinExistence type="predicted"/>
<keyword evidence="2" id="KW-0472">Membrane</keyword>
<feature type="transmembrane region" description="Helical" evidence="2">
    <location>
        <begin position="288"/>
        <end position="310"/>
    </location>
</feature>
<keyword evidence="2" id="KW-0812">Transmembrane</keyword>
<organism evidence="4 5">
    <name type="scientific">Panagrolaimus davidi</name>
    <dbReference type="NCBI Taxonomy" id="227884"/>
    <lineage>
        <taxon>Eukaryota</taxon>
        <taxon>Metazoa</taxon>
        <taxon>Ecdysozoa</taxon>
        <taxon>Nematoda</taxon>
        <taxon>Chromadorea</taxon>
        <taxon>Rhabditida</taxon>
        <taxon>Tylenchina</taxon>
        <taxon>Panagrolaimomorpha</taxon>
        <taxon>Panagrolaimoidea</taxon>
        <taxon>Panagrolaimidae</taxon>
        <taxon>Panagrolaimus</taxon>
    </lineage>
</organism>
<protein>
    <submittedName>
        <fullName evidence="5">J domain-containing protein</fullName>
    </submittedName>
</protein>
<evidence type="ECO:0000256" key="2">
    <source>
        <dbReference type="SAM" id="Phobius"/>
    </source>
</evidence>
<evidence type="ECO:0000313" key="5">
    <source>
        <dbReference type="WBParaSite" id="PDA_v2.g15287.t1"/>
    </source>
</evidence>
<reference evidence="5" key="1">
    <citation type="submission" date="2022-11" db="UniProtKB">
        <authorList>
            <consortium name="WormBaseParasite"/>
        </authorList>
    </citation>
    <scope>IDENTIFICATION</scope>
</reference>
<dbReference type="SUPFAM" id="SSF46565">
    <property type="entry name" value="Chaperone J-domain"/>
    <property type="match status" value="1"/>
</dbReference>
<dbReference type="InterPro" id="IPR036869">
    <property type="entry name" value="J_dom_sf"/>
</dbReference>
<dbReference type="CDD" id="cd06257">
    <property type="entry name" value="DnaJ"/>
    <property type="match status" value="1"/>
</dbReference>
<evidence type="ECO:0000256" key="1">
    <source>
        <dbReference type="SAM" id="MobiDB-lite"/>
    </source>
</evidence>
<keyword evidence="2" id="KW-1133">Transmembrane helix</keyword>